<dbReference type="Gene3D" id="3.40.50.1110">
    <property type="entry name" value="SGNH hydrolase"/>
    <property type="match status" value="1"/>
</dbReference>
<reference evidence="2 3" key="1">
    <citation type="submission" date="2022-01" db="EMBL/GenBank/DDBJ databases">
        <title>Identification and Characterization of Corynebacterium sp.</title>
        <authorList>
            <person name="Luo Q."/>
            <person name="Qu P."/>
            <person name="Chen Q."/>
        </authorList>
    </citation>
    <scope>NUCLEOTIDE SEQUENCE [LARGE SCALE GENOMIC DNA]</scope>
    <source>
        <strain evidence="2 3">MC-12</strain>
    </source>
</reference>
<name>A0ABS9HLW1_9CORY</name>
<gene>
    <name evidence="2" type="ORF">L3H44_07375</name>
</gene>
<evidence type="ECO:0000259" key="1">
    <source>
        <dbReference type="Pfam" id="PF13472"/>
    </source>
</evidence>
<dbReference type="InterPro" id="IPR036514">
    <property type="entry name" value="SGNH_hydro_sf"/>
</dbReference>
<keyword evidence="3" id="KW-1185">Reference proteome</keyword>
<dbReference type="Pfam" id="PF13472">
    <property type="entry name" value="Lipase_GDSL_2"/>
    <property type="match status" value="1"/>
</dbReference>
<dbReference type="SUPFAM" id="SSF52266">
    <property type="entry name" value="SGNH hydrolase"/>
    <property type="match status" value="1"/>
</dbReference>
<evidence type="ECO:0000313" key="2">
    <source>
        <dbReference type="EMBL" id="MCF6774229.1"/>
    </source>
</evidence>
<dbReference type="Proteomes" id="UP001200604">
    <property type="component" value="Unassembled WGS sequence"/>
</dbReference>
<feature type="domain" description="SGNH hydrolase-type esterase" evidence="1">
    <location>
        <begin position="11"/>
        <end position="136"/>
    </location>
</feature>
<sequence length="161" mass="17495">MAHPFNFQAQVDQAEGDHSLNGGTRLVTIVFGMNDIYLEPDAQKSPEAREASYLEGMSSQIARVRSLAPNTKIVVVGYPDLSDGHSNLCPINFAGNVSRVFVKGFDQTQASVRESQRKLAQQNGAIFLDKFANINAAKNNNSCGTGERLAAADIDDQEHNL</sequence>
<dbReference type="EMBL" id="JAKJKU010000003">
    <property type="protein sequence ID" value="MCF6774229.1"/>
    <property type="molecule type" value="Genomic_DNA"/>
</dbReference>
<dbReference type="InterPro" id="IPR013830">
    <property type="entry name" value="SGNH_hydro"/>
</dbReference>
<dbReference type="RefSeq" id="WP_052722103.1">
    <property type="nucleotide sequence ID" value="NZ_JAKJKP010000002.1"/>
</dbReference>
<organism evidence="2 3">
    <name type="scientific">Corynebacterium parakroppenstedtii</name>
    <dbReference type="NCBI Taxonomy" id="2828363"/>
    <lineage>
        <taxon>Bacteria</taxon>
        <taxon>Bacillati</taxon>
        <taxon>Actinomycetota</taxon>
        <taxon>Actinomycetes</taxon>
        <taxon>Mycobacteriales</taxon>
        <taxon>Corynebacteriaceae</taxon>
        <taxon>Corynebacterium</taxon>
    </lineage>
</organism>
<evidence type="ECO:0000313" key="3">
    <source>
        <dbReference type="Proteomes" id="UP001200604"/>
    </source>
</evidence>
<comment type="caution">
    <text evidence="2">The sequence shown here is derived from an EMBL/GenBank/DDBJ whole genome shotgun (WGS) entry which is preliminary data.</text>
</comment>
<proteinExistence type="predicted"/>
<accession>A0ABS9HLW1</accession>
<protein>
    <submittedName>
        <fullName evidence="2">GDSL-type esterase/lipase family protein</fullName>
    </submittedName>
</protein>